<dbReference type="Proteomes" id="UP000075886">
    <property type="component" value="Unassembled WGS sequence"/>
</dbReference>
<dbReference type="InterPro" id="IPR006612">
    <property type="entry name" value="THAP_Znf"/>
</dbReference>
<dbReference type="PANTHER" id="PTHR46600">
    <property type="entry name" value="THAP DOMAIN-CONTAINING"/>
    <property type="match status" value="1"/>
</dbReference>
<dbReference type="STRING" id="69004.A0A182QIN0"/>
<dbReference type="InterPro" id="IPR026516">
    <property type="entry name" value="THAP1/10"/>
</dbReference>
<feature type="domain" description="THAP-type" evidence="6">
    <location>
        <begin position="1"/>
        <end position="86"/>
    </location>
</feature>
<dbReference type="GO" id="GO:0043565">
    <property type="term" value="F:sequence-specific DNA binding"/>
    <property type="evidence" value="ECO:0007669"/>
    <property type="project" value="InterPro"/>
</dbReference>
<dbReference type="GO" id="GO:0008270">
    <property type="term" value="F:zinc ion binding"/>
    <property type="evidence" value="ECO:0007669"/>
    <property type="project" value="UniProtKB-KW"/>
</dbReference>
<evidence type="ECO:0000259" key="6">
    <source>
        <dbReference type="PROSITE" id="PS50950"/>
    </source>
</evidence>
<dbReference type="SMART" id="SM00980">
    <property type="entry name" value="THAP"/>
    <property type="match status" value="1"/>
</dbReference>
<reference evidence="8" key="1">
    <citation type="submission" date="2014-01" db="EMBL/GenBank/DDBJ databases">
        <title>The Genome Sequence of Anopheles farauti FAR1 (V2).</title>
        <authorList>
            <consortium name="The Broad Institute Genomics Platform"/>
            <person name="Neafsey D.E."/>
            <person name="Besansky N."/>
            <person name="Howell P."/>
            <person name="Walton C."/>
            <person name="Young S.K."/>
            <person name="Zeng Q."/>
            <person name="Gargeya S."/>
            <person name="Fitzgerald M."/>
            <person name="Haas B."/>
            <person name="Abouelleil A."/>
            <person name="Allen A.W."/>
            <person name="Alvarado L."/>
            <person name="Arachchi H.M."/>
            <person name="Berlin A.M."/>
            <person name="Chapman S.B."/>
            <person name="Gainer-Dewar J."/>
            <person name="Goldberg J."/>
            <person name="Griggs A."/>
            <person name="Gujja S."/>
            <person name="Hansen M."/>
            <person name="Howarth C."/>
            <person name="Imamovic A."/>
            <person name="Ireland A."/>
            <person name="Larimer J."/>
            <person name="McCowan C."/>
            <person name="Murphy C."/>
            <person name="Pearson M."/>
            <person name="Poon T.W."/>
            <person name="Priest M."/>
            <person name="Roberts A."/>
            <person name="Saif S."/>
            <person name="Shea T."/>
            <person name="Sisk P."/>
            <person name="Sykes S."/>
            <person name="Wortman J."/>
            <person name="Nusbaum C."/>
            <person name="Birren B."/>
        </authorList>
    </citation>
    <scope>NUCLEOTIDE SEQUENCE [LARGE SCALE GENOMIC DNA]</scope>
    <source>
        <strain evidence="8">FAR1</strain>
    </source>
</reference>
<reference evidence="7" key="2">
    <citation type="submission" date="2020-05" db="UniProtKB">
        <authorList>
            <consortium name="EnsemblMetazoa"/>
        </authorList>
    </citation>
    <scope>IDENTIFICATION</scope>
    <source>
        <strain evidence="7">FAR1</strain>
    </source>
</reference>
<keyword evidence="4 5" id="KW-0238">DNA-binding</keyword>
<dbReference type="PANTHER" id="PTHR46600:SF11">
    <property type="entry name" value="THAP DOMAIN-CONTAINING PROTEIN 10"/>
    <property type="match status" value="1"/>
</dbReference>
<evidence type="ECO:0000256" key="1">
    <source>
        <dbReference type="ARBA" id="ARBA00022723"/>
    </source>
</evidence>
<dbReference type="Pfam" id="PF05485">
    <property type="entry name" value="THAP"/>
    <property type="match status" value="1"/>
</dbReference>
<keyword evidence="1" id="KW-0479">Metal-binding</keyword>
<dbReference type="EMBL" id="AXCN02001584">
    <property type="status" value="NOT_ANNOTATED_CDS"/>
    <property type="molecule type" value="Genomic_DNA"/>
</dbReference>
<keyword evidence="3" id="KW-0862">Zinc</keyword>
<protein>
    <recommendedName>
        <fullName evidence="6">THAP-type domain-containing protein</fullName>
    </recommendedName>
</protein>
<evidence type="ECO:0000313" key="8">
    <source>
        <dbReference type="Proteomes" id="UP000075886"/>
    </source>
</evidence>
<dbReference type="EnsemblMetazoa" id="AFAF010966-RA">
    <property type="protein sequence ID" value="AFAF010966-PA"/>
    <property type="gene ID" value="AFAF010966"/>
</dbReference>
<organism evidence="7 8">
    <name type="scientific">Anopheles farauti</name>
    <dbReference type="NCBI Taxonomy" id="69004"/>
    <lineage>
        <taxon>Eukaryota</taxon>
        <taxon>Metazoa</taxon>
        <taxon>Ecdysozoa</taxon>
        <taxon>Arthropoda</taxon>
        <taxon>Hexapoda</taxon>
        <taxon>Insecta</taxon>
        <taxon>Pterygota</taxon>
        <taxon>Neoptera</taxon>
        <taxon>Endopterygota</taxon>
        <taxon>Diptera</taxon>
        <taxon>Nematocera</taxon>
        <taxon>Culicoidea</taxon>
        <taxon>Culicidae</taxon>
        <taxon>Anophelinae</taxon>
        <taxon>Anopheles</taxon>
    </lineage>
</organism>
<name>A0A182QIN0_9DIPT</name>
<dbReference type="AlphaFoldDB" id="A0A182QIN0"/>
<evidence type="ECO:0000313" key="7">
    <source>
        <dbReference type="EnsemblMetazoa" id="AFAF010966-PA"/>
    </source>
</evidence>
<evidence type="ECO:0000256" key="2">
    <source>
        <dbReference type="ARBA" id="ARBA00022771"/>
    </source>
</evidence>
<proteinExistence type="predicted"/>
<dbReference type="SMART" id="SM00692">
    <property type="entry name" value="DM3"/>
    <property type="match status" value="1"/>
</dbReference>
<dbReference type="PROSITE" id="PS50950">
    <property type="entry name" value="ZF_THAP"/>
    <property type="match status" value="1"/>
</dbReference>
<evidence type="ECO:0000256" key="3">
    <source>
        <dbReference type="ARBA" id="ARBA00022833"/>
    </source>
</evidence>
<sequence length="423" mass="48243">MGGCRCTFQNCENGTANRKDLHYFRYPVRDLKRMDVWMKNANREDLRGLPLDKVCNKVVCQVHFQREMFMNELRERLTKTAVPRLMPQENGSLLNVETGELYPCDDTTEEKSVEEEPKPSSPVQNKTMKMIEHNAMWTAPDEPEVKKIKILNSQSPIVNRPIVDVPCKVIRIKTPATAGGLTMHRRKVPALRDQNPQQQSQRQQKQQEVQIMPIKTLEFNALDNENSTEELLEHHEIDIDGVYLEEVDQTVDGSERSFAVSTRSQQSEAMSASVFNLPQAPSAPVVPPAVLEKLEQNGREIERLQKLVQQLVDRPQAELTVAPTAAPAKVVMEKGPQLTKALLFNGIKRYLNPTMVTLLRMELFAGPSERQWKSDEKSLAVELISMGEQVYDCFQDEFRFRLPPKSEAKQWKESGEIDADDAC</sequence>
<dbReference type="SUPFAM" id="SSF57716">
    <property type="entry name" value="Glucocorticoid receptor-like (DNA-binding domain)"/>
    <property type="match status" value="1"/>
</dbReference>
<dbReference type="VEuPathDB" id="VectorBase:AFAF010966"/>
<accession>A0A182QIN0</accession>
<keyword evidence="8" id="KW-1185">Reference proteome</keyword>
<keyword evidence="2 5" id="KW-0863">Zinc-finger</keyword>
<evidence type="ECO:0000256" key="4">
    <source>
        <dbReference type="ARBA" id="ARBA00023125"/>
    </source>
</evidence>
<evidence type="ECO:0000256" key="5">
    <source>
        <dbReference type="PROSITE-ProRule" id="PRU00309"/>
    </source>
</evidence>